<evidence type="ECO:0000313" key="1">
    <source>
        <dbReference type="EMBL" id="KIT16077.1"/>
    </source>
</evidence>
<dbReference type="AlphaFoldDB" id="A0A0D1CMQ4"/>
<gene>
    <name evidence="1" type="ORF">jaqu_23490</name>
</gene>
<evidence type="ECO:0000313" key="2">
    <source>
        <dbReference type="Proteomes" id="UP000032232"/>
    </source>
</evidence>
<sequence length="236" mass="25223">MGAEPAIRVIHRIELMADDRGGITHAHIEGEEMPVQSGAWAFYAPLVKLKLSHAREGRQTCLHRRARRFVSPGPAQRVLNRVSAMTGRRIGPYLVEDWHRALSTRATRRTAETWIAARRLAQAGLGPGVGDPVVVQHLSAPYLAASSVTAGFVQENALTLPPGPSPDAGALRAAGVRPDRIESCIRQPINGYVTDLNSVVGVVPLDAEEEVADLAARLDAALDGGDVTASVGRNDV</sequence>
<dbReference type="PATRIC" id="fig|935700.4.peg.2419"/>
<dbReference type="EMBL" id="JYFE01000041">
    <property type="protein sequence ID" value="KIT16077.1"/>
    <property type="molecule type" value="Genomic_DNA"/>
</dbReference>
<keyword evidence="2" id="KW-1185">Reference proteome</keyword>
<dbReference type="Proteomes" id="UP000032232">
    <property type="component" value="Unassembled WGS sequence"/>
</dbReference>
<dbReference type="STRING" id="935700.jaqu_23490"/>
<protein>
    <submittedName>
        <fullName evidence="1">Uncharacterized protein</fullName>
    </submittedName>
</protein>
<organism evidence="1 2">
    <name type="scientific">Jannaschia aquimarina</name>
    <dbReference type="NCBI Taxonomy" id="935700"/>
    <lineage>
        <taxon>Bacteria</taxon>
        <taxon>Pseudomonadati</taxon>
        <taxon>Pseudomonadota</taxon>
        <taxon>Alphaproteobacteria</taxon>
        <taxon>Rhodobacterales</taxon>
        <taxon>Roseobacteraceae</taxon>
        <taxon>Jannaschia</taxon>
    </lineage>
</organism>
<name>A0A0D1CMQ4_9RHOB</name>
<comment type="caution">
    <text evidence="1">The sequence shown here is derived from an EMBL/GenBank/DDBJ whole genome shotgun (WGS) entry which is preliminary data.</text>
</comment>
<accession>A0A0D1CMQ4</accession>
<reference evidence="1 2" key="1">
    <citation type="submission" date="2015-02" db="EMBL/GenBank/DDBJ databases">
        <title>Genome Sequence of Jannaschia aquimarina DSM28248, a member of the Roseobacter clade.</title>
        <authorList>
            <person name="Voget S."/>
            <person name="Daniel R."/>
        </authorList>
    </citation>
    <scope>NUCLEOTIDE SEQUENCE [LARGE SCALE GENOMIC DNA]</scope>
    <source>
        <strain evidence="1 2">GSW-M26</strain>
    </source>
</reference>
<proteinExistence type="predicted"/>